<keyword evidence="2" id="KW-1185">Reference proteome</keyword>
<dbReference type="AlphaFoldDB" id="A0A6D2KQL9"/>
<sequence>MGDSDFIAFGCPESKKVYELIKEHKSYKNVIKEEETKRVQFQDSLRALVAFKHQLIYDFTQGNVRHLNPTSQSLDGCCV</sequence>
<gene>
    <name evidence="1" type="ORF">MERR_LOCUS44133</name>
</gene>
<comment type="caution">
    <text evidence="1">The sequence shown here is derived from an EMBL/GenBank/DDBJ whole genome shotgun (WGS) entry which is preliminary data.</text>
</comment>
<dbReference type="Proteomes" id="UP000467841">
    <property type="component" value="Unassembled WGS sequence"/>
</dbReference>
<name>A0A6D2KQL9_9BRAS</name>
<reference evidence="1" key="1">
    <citation type="submission" date="2020-01" db="EMBL/GenBank/DDBJ databases">
        <authorList>
            <person name="Mishra B."/>
        </authorList>
    </citation>
    <scope>NUCLEOTIDE SEQUENCE [LARGE SCALE GENOMIC DNA]</scope>
</reference>
<organism evidence="1 2">
    <name type="scientific">Microthlaspi erraticum</name>
    <dbReference type="NCBI Taxonomy" id="1685480"/>
    <lineage>
        <taxon>Eukaryota</taxon>
        <taxon>Viridiplantae</taxon>
        <taxon>Streptophyta</taxon>
        <taxon>Embryophyta</taxon>
        <taxon>Tracheophyta</taxon>
        <taxon>Spermatophyta</taxon>
        <taxon>Magnoliopsida</taxon>
        <taxon>eudicotyledons</taxon>
        <taxon>Gunneridae</taxon>
        <taxon>Pentapetalae</taxon>
        <taxon>rosids</taxon>
        <taxon>malvids</taxon>
        <taxon>Brassicales</taxon>
        <taxon>Brassicaceae</taxon>
        <taxon>Coluteocarpeae</taxon>
        <taxon>Microthlaspi</taxon>
    </lineage>
</organism>
<evidence type="ECO:0000313" key="2">
    <source>
        <dbReference type="Proteomes" id="UP000467841"/>
    </source>
</evidence>
<evidence type="ECO:0000313" key="1">
    <source>
        <dbReference type="EMBL" id="CAA7056897.1"/>
    </source>
</evidence>
<accession>A0A6D2KQL9</accession>
<dbReference type="EMBL" id="CACVBM020001662">
    <property type="protein sequence ID" value="CAA7056897.1"/>
    <property type="molecule type" value="Genomic_DNA"/>
</dbReference>
<proteinExistence type="predicted"/>
<protein>
    <submittedName>
        <fullName evidence="1">Uncharacterized protein</fullName>
    </submittedName>
</protein>